<name>A0A9N8D8L2_9STRA</name>
<dbReference type="InterPro" id="IPR050546">
    <property type="entry name" value="Glycosyl_Hydrlase_16"/>
</dbReference>
<dbReference type="SUPFAM" id="SSF49899">
    <property type="entry name" value="Concanavalin A-like lectins/glucanases"/>
    <property type="match status" value="1"/>
</dbReference>
<sequence>MMRGLQQIAMDKDSYGFTFAPFTFAPQLPAPQPTFAPFPPPTSRPPTSPPTSRPPTSPPTSRPPTSPPTSRPPTSPPSPSPTNPPPTTPLPTKGPTVKPTPRPPTTAAPVVTTKPPVSSTPVPVDNAPVTTSPVNSPVSNPGPPSATSPVNSPVSNPDGPPVATPGDTPTATKAPTNPPPTTLSPVSTAPVTTAPVASPTANVAPTLNNPAPTKAPVPAVSPTTNVPVVAPTNTVAPVGSNPSPSSPIAPSPNTNPVPESSGGPNIRPPVSPTPNNNPSNPSTPSSSDCSNVLLWGEEFNYKGEPDPNIWSYDLGGGGWGNHELQTYTSSAENVVVQDDRLKIAVRNKTQAEDTAITFTSARIKTDDKFLFTYGTLEARIKAPDIDAGLWPALWTLGSEFYQVGWPAAGEIDIFEMGQGLAINEGKVNRRVVSAAHWAIEGEYATYARSYDHPTNLTNDFHIYRMEWNPNSISTYVDDNWVWEMDIDQGNCPTCGVFHKPHFILLNIAVGGGFTSGGTSSSAAGSSSSSACYGSSSSAGASSSAAGSSSGGCPSRKPEDVTAPLPAEMQVDWIRLYDNCHTTVDKQPPTSSPTDAPVDATVAAADRSSTAGSTTYDDAADKFVPEDFVEEPETVREEPLGEQPGLRSSVSQKMEAGGGTNSQKLKAVGGTADATNVSSSSRRRKLLAGVLLSGLVLLHLV</sequence>
<feature type="compositionally biased region" description="Low complexity" evidence="2">
    <location>
        <begin position="273"/>
        <end position="290"/>
    </location>
</feature>
<dbReference type="PANTHER" id="PTHR10963:SF55">
    <property type="entry name" value="GLYCOSIDE HYDROLASE FAMILY 16 PROTEIN"/>
    <property type="match status" value="1"/>
</dbReference>
<accession>A0A9N8D8L2</accession>
<reference evidence="4" key="1">
    <citation type="submission" date="2020-06" db="EMBL/GenBank/DDBJ databases">
        <authorList>
            <consortium name="Plant Systems Biology data submission"/>
        </authorList>
    </citation>
    <scope>NUCLEOTIDE SEQUENCE</scope>
    <source>
        <strain evidence="4">D6</strain>
    </source>
</reference>
<evidence type="ECO:0000256" key="1">
    <source>
        <dbReference type="ARBA" id="ARBA00006865"/>
    </source>
</evidence>
<dbReference type="GO" id="GO:0005975">
    <property type="term" value="P:carbohydrate metabolic process"/>
    <property type="evidence" value="ECO:0007669"/>
    <property type="project" value="InterPro"/>
</dbReference>
<feature type="compositionally biased region" description="Polar residues" evidence="2">
    <location>
        <begin position="606"/>
        <end position="615"/>
    </location>
</feature>
<feature type="region of interest" description="Disordered" evidence="2">
    <location>
        <begin position="602"/>
        <end position="621"/>
    </location>
</feature>
<evidence type="ECO:0000313" key="5">
    <source>
        <dbReference type="Proteomes" id="UP001153069"/>
    </source>
</evidence>
<feature type="domain" description="GH16" evidence="3">
    <location>
        <begin position="250"/>
        <end position="581"/>
    </location>
</feature>
<feature type="region of interest" description="Disordered" evidence="2">
    <location>
        <begin position="23"/>
        <end position="290"/>
    </location>
</feature>
<feature type="compositionally biased region" description="Low complexity" evidence="2">
    <location>
        <begin position="107"/>
        <end position="139"/>
    </location>
</feature>
<protein>
    <submittedName>
        <fullName evidence="4">Glycosyl hydrolases family 16</fullName>
    </submittedName>
</protein>
<dbReference type="GO" id="GO:0004553">
    <property type="term" value="F:hydrolase activity, hydrolyzing O-glycosyl compounds"/>
    <property type="evidence" value="ECO:0007669"/>
    <property type="project" value="InterPro"/>
</dbReference>
<dbReference type="InterPro" id="IPR013320">
    <property type="entry name" value="ConA-like_dom_sf"/>
</dbReference>
<feature type="region of interest" description="Disordered" evidence="2">
    <location>
        <begin position="629"/>
        <end position="679"/>
    </location>
</feature>
<dbReference type="CDD" id="cd08023">
    <property type="entry name" value="GH16_laminarinase_like"/>
    <property type="match status" value="1"/>
</dbReference>
<organism evidence="4 5">
    <name type="scientific">Seminavis robusta</name>
    <dbReference type="NCBI Taxonomy" id="568900"/>
    <lineage>
        <taxon>Eukaryota</taxon>
        <taxon>Sar</taxon>
        <taxon>Stramenopiles</taxon>
        <taxon>Ochrophyta</taxon>
        <taxon>Bacillariophyta</taxon>
        <taxon>Bacillariophyceae</taxon>
        <taxon>Bacillariophycidae</taxon>
        <taxon>Naviculales</taxon>
        <taxon>Naviculaceae</taxon>
        <taxon>Seminavis</taxon>
    </lineage>
</organism>
<dbReference type="EMBL" id="CAICTM010000041">
    <property type="protein sequence ID" value="CAB9498587.1"/>
    <property type="molecule type" value="Genomic_DNA"/>
</dbReference>
<dbReference type="InterPro" id="IPR000757">
    <property type="entry name" value="Beta-glucanase-like"/>
</dbReference>
<comment type="similarity">
    <text evidence="1">Belongs to the glycosyl hydrolase 16 family.</text>
</comment>
<feature type="compositionally biased region" description="Pro residues" evidence="2">
    <location>
        <begin position="28"/>
        <end position="89"/>
    </location>
</feature>
<dbReference type="OrthoDB" id="47817at2759"/>
<dbReference type="PRINTS" id="PR01217">
    <property type="entry name" value="PRICHEXTENSN"/>
</dbReference>
<proteinExistence type="inferred from homology"/>
<dbReference type="Gene3D" id="2.60.120.200">
    <property type="match status" value="1"/>
</dbReference>
<dbReference type="PROSITE" id="PS51762">
    <property type="entry name" value="GH16_2"/>
    <property type="match status" value="1"/>
</dbReference>
<keyword evidence="4" id="KW-0378">Hydrolase</keyword>
<keyword evidence="5" id="KW-1185">Reference proteome</keyword>
<evidence type="ECO:0000259" key="3">
    <source>
        <dbReference type="PROSITE" id="PS51762"/>
    </source>
</evidence>
<evidence type="ECO:0000313" key="4">
    <source>
        <dbReference type="EMBL" id="CAB9498587.1"/>
    </source>
</evidence>
<feature type="compositionally biased region" description="Low complexity" evidence="2">
    <location>
        <begin position="216"/>
        <end position="243"/>
    </location>
</feature>
<evidence type="ECO:0000256" key="2">
    <source>
        <dbReference type="SAM" id="MobiDB-lite"/>
    </source>
</evidence>
<feature type="compositionally biased region" description="Polar residues" evidence="2">
    <location>
        <begin position="199"/>
        <end position="211"/>
    </location>
</feature>
<dbReference type="PANTHER" id="PTHR10963">
    <property type="entry name" value="GLYCOSYL HYDROLASE-RELATED"/>
    <property type="match status" value="1"/>
</dbReference>
<dbReference type="Proteomes" id="UP001153069">
    <property type="component" value="Unassembled WGS sequence"/>
</dbReference>
<feature type="compositionally biased region" description="Pro residues" evidence="2">
    <location>
        <begin position="244"/>
        <end position="255"/>
    </location>
</feature>
<dbReference type="Pfam" id="PF00722">
    <property type="entry name" value="Glyco_hydro_16"/>
    <property type="match status" value="1"/>
</dbReference>
<dbReference type="AlphaFoldDB" id="A0A9N8D8L2"/>
<gene>
    <name evidence="4" type="ORF">SEMRO_41_G025160.1</name>
</gene>
<comment type="caution">
    <text evidence="4">The sequence shown here is derived from an EMBL/GenBank/DDBJ whole genome shotgun (WGS) entry which is preliminary data.</text>
</comment>